<dbReference type="InterPro" id="IPR027417">
    <property type="entry name" value="P-loop_NTPase"/>
</dbReference>
<protein>
    <recommendedName>
        <fullName evidence="1">AAA+ ATPase domain-containing protein</fullName>
    </recommendedName>
</protein>
<dbReference type="PANTHER" id="PTHR43566">
    <property type="entry name" value="CONSERVED PROTEIN"/>
    <property type="match status" value="1"/>
</dbReference>
<organism evidence="2 3">
    <name type="scientific">Rhodoferax ferrireducens</name>
    <dbReference type="NCBI Taxonomy" id="192843"/>
    <lineage>
        <taxon>Bacteria</taxon>
        <taxon>Pseudomonadati</taxon>
        <taxon>Pseudomonadota</taxon>
        <taxon>Betaproteobacteria</taxon>
        <taxon>Burkholderiales</taxon>
        <taxon>Comamonadaceae</taxon>
        <taxon>Rhodoferax</taxon>
    </lineage>
</organism>
<sequence>MQRYLSDLIYRDLADKMVFVTGPRQVGKTTLAKALAGNFQRPLYLNHDSVADRQRMAQANWASTYDYVMFDEIHAMPDWKSYLKGVFDTKPVNQSLLVTGSVRLDTFRQSGESLAGRYFRWRLHPFSVKEFLPHVAKPLQALEALLRFGGFPEPLFKATDSGRKRWQNQYFTDLVREDVLEFSRIQEVRLMRLLVDMLRQRTGSPLSFDALGRDLGLAPNTVRNYIDILEALHIVFLVRPYHRNVARALAKAPKLYFYDWAYVVDGQDDSPESGARFENLVACHLLKHVHFLNDSEGASLQLHYLRTTDGKEIDFVLANESGNATHFIEVKVGDDKPALALRQAAAAHPQAVAVQVVLRTPHAFDVAGIGVRPAAQWLAELAA</sequence>
<dbReference type="Gene3D" id="3.40.50.300">
    <property type="entry name" value="P-loop containing nucleotide triphosphate hydrolases"/>
    <property type="match status" value="1"/>
</dbReference>
<reference evidence="2 3" key="1">
    <citation type="submission" date="2017-01" db="EMBL/GenBank/DDBJ databases">
        <title>Novel large sulfur bacteria in the metagenomes of groundwater-fed chemosynthetic microbial mats in the Lake Huron basin.</title>
        <authorList>
            <person name="Sharrar A.M."/>
            <person name="Flood B.E."/>
            <person name="Bailey J.V."/>
            <person name="Jones D.S."/>
            <person name="Biddanda B."/>
            <person name="Ruberg S.A."/>
            <person name="Marcus D.N."/>
            <person name="Dick G.J."/>
        </authorList>
    </citation>
    <scope>NUCLEOTIDE SEQUENCE [LARGE SCALE GENOMIC DNA]</scope>
    <source>
        <strain evidence="2">A7</strain>
    </source>
</reference>
<feature type="domain" description="AAA+ ATPase" evidence="1">
    <location>
        <begin position="14"/>
        <end position="192"/>
    </location>
</feature>
<dbReference type="PANTHER" id="PTHR43566:SF1">
    <property type="entry name" value="AAA+ ATPASE DOMAIN-CONTAINING PROTEIN"/>
    <property type="match status" value="1"/>
</dbReference>
<dbReference type="Pfam" id="PF13173">
    <property type="entry name" value="AAA_14"/>
    <property type="match status" value="1"/>
</dbReference>
<dbReference type="EMBL" id="MTEI01000009">
    <property type="protein sequence ID" value="OQW87326.1"/>
    <property type="molecule type" value="Genomic_DNA"/>
</dbReference>
<dbReference type="SUPFAM" id="SSF52540">
    <property type="entry name" value="P-loop containing nucleoside triphosphate hydrolases"/>
    <property type="match status" value="1"/>
</dbReference>
<dbReference type="SMART" id="SM00382">
    <property type="entry name" value="AAA"/>
    <property type="match status" value="1"/>
</dbReference>
<accession>A0A1W9KTJ0</accession>
<gene>
    <name evidence="2" type="ORF">BWK72_14050</name>
</gene>
<proteinExistence type="predicted"/>
<dbReference type="Pfam" id="PF13635">
    <property type="entry name" value="DUF4143"/>
    <property type="match status" value="1"/>
</dbReference>
<dbReference type="InterPro" id="IPR003593">
    <property type="entry name" value="AAA+_ATPase"/>
</dbReference>
<dbReference type="Proteomes" id="UP000192505">
    <property type="component" value="Unassembled WGS sequence"/>
</dbReference>
<dbReference type="InterPro" id="IPR025420">
    <property type="entry name" value="DUF4143"/>
</dbReference>
<comment type="caution">
    <text evidence="2">The sequence shown here is derived from an EMBL/GenBank/DDBJ whole genome shotgun (WGS) entry which is preliminary data.</text>
</comment>
<dbReference type="AlphaFoldDB" id="A0A1W9KTJ0"/>
<dbReference type="InterPro" id="IPR041682">
    <property type="entry name" value="AAA_14"/>
</dbReference>
<evidence type="ECO:0000313" key="3">
    <source>
        <dbReference type="Proteomes" id="UP000192505"/>
    </source>
</evidence>
<evidence type="ECO:0000313" key="2">
    <source>
        <dbReference type="EMBL" id="OQW87326.1"/>
    </source>
</evidence>
<name>A0A1W9KTJ0_9BURK</name>
<evidence type="ECO:0000259" key="1">
    <source>
        <dbReference type="SMART" id="SM00382"/>
    </source>
</evidence>